<keyword evidence="3" id="KW-1185">Reference proteome</keyword>
<dbReference type="Pfam" id="PF20598">
    <property type="entry name" value="DUF6795"/>
    <property type="match status" value="1"/>
</dbReference>
<reference evidence="2 3" key="1">
    <citation type="journal article" date="2008" name="PLoS Genet.">
        <title>Complete genome sequence of the complex carbohydrate-degrading marine bacterium, Saccharophagus degradans strain 2-40 T.</title>
        <authorList>
            <person name="Weiner R.M."/>
            <person name="Taylor L.E.II."/>
            <person name="Henrissat B."/>
            <person name="Hauser L."/>
            <person name="Land M."/>
            <person name="Coutinho P.M."/>
            <person name="Rancurel C."/>
            <person name="Saunders E.H."/>
            <person name="Longmire A.G."/>
            <person name="Zhang H."/>
            <person name="Bayer E.A."/>
            <person name="Gilbert H.J."/>
            <person name="Larimer F."/>
            <person name="Zhulin I.B."/>
            <person name="Ekborg N.A."/>
            <person name="Lamed R."/>
            <person name="Richardson P.M."/>
            <person name="Borovok I."/>
            <person name="Hutcheson S."/>
        </authorList>
    </citation>
    <scope>NUCLEOTIDE SEQUENCE [LARGE SCALE GENOMIC DNA]</scope>
    <source>
        <strain evidence="3">2-40 / ATCC 43961 / DSM 17024</strain>
    </source>
</reference>
<dbReference type="InterPro" id="IPR046474">
    <property type="entry name" value="DUF6795"/>
</dbReference>
<sequence>MPSILVHGLLIVAIGLLLNIKEMDLGLLLKEKVCIASGISGVILRNGQPVPDLIVRRKLSWKSENWDEIEEIKTDPKGKFSFSTRWEKIRFKFMTQPAFITEIDVQDDSLVEPIIFSTTKLAIEEYAEFDGIPNNFKCELTDEIRKVDTKYGFIGTNCYWDLTNKED</sequence>
<evidence type="ECO:0000313" key="2">
    <source>
        <dbReference type="EMBL" id="ABD83097.1"/>
    </source>
</evidence>
<evidence type="ECO:0000313" key="3">
    <source>
        <dbReference type="Proteomes" id="UP000001947"/>
    </source>
</evidence>
<organism evidence="2 3">
    <name type="scientific">Saccharophagus degradans (strain 2-40 / ATCC 43961 / DSM 17024)</name>
    <dbReference type="NCBI Taxonomy" id="203122"/>
    <lineage>
        <taxon>Bacteria</taxon>
        <taxon>Pseudomonadati</taxon>
        <taxon>Pseudomonadota</taxon>
        <taxon>Gammaproteobacteria</taxon>
        <taxon>Cellvibrionales</taxon>
        <taxon>Cellvibrionaceae</taxon>
        <taxon>Saccharophagus</taxon>
    </lineage>
</organism>
<dbReference type="Proteomes" id="UP000001947">
    <property type="component" value="Chromosome"/>
</dbReference>
<name>Q21DY2_SACD2</name>
<dbReference type="EMBL" id="CP000282">
    <property type="protein sequence ID" value="ABD83097.1"/>
    <property type="molecule type" value="Genomic_DNA"/>
</dbReference>
<feature type="domain" description="DUF6795" evidence="1">
    <location>
        <begin position="39"/>
        <end position="143"/>
    </location>
</feature>
<dbReference type="HOGENOM" id="CLU_1593354_0_0_6"/>
<evidence type="ECO:0000259" key="1">
    <source>
        <dbReference type="Pfam" id="PF20598"/>
    </source>
</evidence>
<proteinExistence type="predicted"/>
<protein>
    <recommendedName>
        <fullName evidence="1">DUF6795 domain-containing protein</fullName>
    </recommendedName>
</protein>
<accession>Q21DY2</accession>
<gene>
    <name evidence="2" type="ordered locus">Sde_3842</name>
</gene>
<dbReference type="KEGG" id="sde:Sde_3842"/>
<dbReference type="AlphaFoldDB" id="Q21DY2"/>